<proteinExistence type="predicted"/>
<evidence type="ECO:0000313" key="1">
    <source>
        <dbReference type="EMBL" id="SET27911.1"/>
    </source>
</evidence>
<dbReference type="AlphaFoldDB" id="A0A1I0D7P5"/>
<protein>
    <submittedName>
        <fullName evidence="1">Uncharacterized protein</fullName>
    </submittedName>
</protein>
<sequence length="48" mass="5459">MDIKSSLSRKTGNYRTLNKKAIAMKKSWDDVEKLLSKKGSKKQKKSSS</sequence>
<reference evidence="1 2" key="1">
    <citation type="submission" date="2016-10" db="EMBL/GenBank/DDBJ databases">
        <authorList>
            <person name="de Groot N.N."/>
        </authorList>
    </citation>
    <scope>NUCLEOTIDE SEQUENCE [LARGE SCALE GENOMIC DNA]</scope>
    <source>
        <strain evidence="1 2">DSM 1801</strain>
    </source>
</reference>
<dbReference type="RefSeq" id="WP_177180725.1">
    <property type="nucleotide sequence ID" value="NZ_FOHN01000013.1"/>
</dbReference>
<dbReference type="STRING" id="29364.SAMN04487772_11326"/>
<accession>A0A1I0D7P5</accession>
<dbReference type="Proteomes" id="UP000199800">
    <property type="component" value="Unassembled WGS sequence"/>
</dbReference>
<name>A0A1I0D7P5_9FIRM</name>
<evidence type="ECO:0000313" key="2">
    <source>
        <dbReference type="Proteomes" id="UP000199800"/>
    </source>
</evidence>
<keyword evidence="2" id="KW-1185">Reference proteome</keyword>
<dbReference type="EMBL" id="FOHN01000013">
    <property type="protein sequence ID" value="SET27911.1"/>
    <property type="molecule type" value="Genomic_DNA"/>
</dbReference>
<gene>
    <name evidence="1" type="ORF">SAMN04487772_11326</name>
</gene>
<organism evidence="1 2">
    <name type="scientific">[Clostridium] polysaccharolyticum</name>
    <dbReference type="NCBI Taxonomy" id="29364"/>
    <lineage>
        <taxon>Bacteria</taxon>
        <taxon>Bacillati</taxon>
        <taxon>Bacillota</taxon>
        <taxon>Clostridia</taxon>
        <taxon>Lachnospirales</taxon>
        <taxon>Lachnospiraceae</taxon>
    </lineage>
</organism>